<sequence>MPSVSQDEQIDIGDADMYDRVEDMINDVGAKAFEQAHMNRVCESLSTEANKPLYSGCKNFSRLTAVLKLINLKATHGWSDKSFTELLRLLQNMLPEDNELPDSNYEAKKVLCPLGLGYKKIHACPNDCVLYRNEYKSLEECPVCKVSRFKDETDANLSVRVRNKRPPAKVLWYLPIVPRLKRLFASET</sequence>
<dbReference type="PANTHER" id="PTHR10775">
    <property type="entry name" value="OS08G0208400 PROTEIN"/>
    <property type="match status" value="1"/>
</dbReference>
<organism evidence="1 2">
    <name type="scientific">Striga hermonthica</name>
    <name type="common">Purple witchweed</name>
    <name type="synonym">Buchnera hermonthica</name>
    <dbReference type="NCBI Taxonomy" id="68872"/>
    <lineage>
        <taxon>Eukaryota</taxon>
        <taxon>Viridiplantae</taxon>
        <taxon>Streptophyta</taxon>
        <taxon>Embryophyta</taxon>
        <taxon>Tracheophyta</taxon>
        <taxon>Spermatophyta</taxon>
        <taxon>Magnoliopsida</taxon>
        <taxon>eudicotyledons</taxon>
        <taxon>Gunneridae</taxon>
        <taxon>Pentapetalae</taxon>
        <taxon>asterids</taxon>
        <taxon>lamiids</taxon>
        <taxon>Lamiales</taxon>
        <taxon>Orobanchaceae</taxon>
        <taxon>Buchnereae</taxon>
        <taxon>Striga</taxon>
    </lineage>
</organism>
<dbReference type="Proteomes" id="UP001153555">
    <property type="component" value="Unassembled WGS sequence"/>
</dbReference>
<dbReference type="OrthoDB" id="911793at2759"/>
<dbReference type="PANTHER" id="PTHR10775:SF180">
    <property type="entry name" value="TRANSPOSON, EN_SPM-LIKE, TRANSPOSASE-ASSOCIATED DOMAIN PROTEIN-RELATED"/>
    <property type="match status" value="1"/>
</dbReference>
<evidence type="ECO:0000313" key="2">
    <source>
        <dbReference type="Proteomes" id="UP001153555"/>
    </source>
</evidence>
<proteinExistence type="predicted"/>
<protein>
    <submittedName>
        <fullName evidence="1">Uncharacterized protein</fullName>
    </submittedName>
</protein>
<reference evidence="1" key="1">
    <citation type="submission" date="2019-12" db="EMBL/GenBank/DDBJ databases">
        <authorList>
            <person name="Scholes J."/>
        </authorList>
    </citation>
    <scope>NUCLEOTIDE SEQUENCE</scope>
</reference>
<keyword evidence="2" id="KW-1185">Reference proteome</keyword>
<comment type="caution">
    <text evidence="1">The sequence shown here is derived from an EMBL/GenBank/DDBJ whole genome shotgun (WGS) entry which is preliminary data.</text>
</comment>
<name>A0A9N7RBE9_STRHE</name>
<evidence type="ECO:0000313" key="1">
    <source>
        <dbReference type="EMBL" id="CAA0820321.1"/>
    </source>
</evidence>
<accession>A0A9N7RBE9</accession>
<dbReference type="AlphaFoldDB" id="A0A9N7RBE9"/>
<dbReference type="EMBL" id="CACSLK010020657">
    <property type="protein sequence ID" value="CAA0820321.1"/>
    <property type="molecule type" value="Genomic_DNA"/>
</dbReference>
<gene>
    <name evidence="1" type="ORF">SHERM_01556</name>
</gene>